<dbReference type="Proteomes" id="UP000254134">
    <property type="component" value="Unassembled WGS sequence"/>
</dbReference>
<comment type="caution">
    <text evidence="2">The sequence shown here is derived from an EMBL/GenBank/DDBJ whole genome shotgun (WGS) entry which is preliminary data.</text>
</comment>
<evidence type="ECO:0008006" key="4">
    <source>
        <dbReference type="Google" id="ProtNLM"/>
    </source>
</evidence>
<evidence type="ECO:0000256" key="1">
    <source>
        <dbReference type="SAM" id="MobiDB-lite"/>
    </source>
</evidence>
<accession>A0A7M2Z266</accession>
<organism evidence="2 3">
    <name type="scientific">Gaiella occulta</name>
    <dbReference type="NCBI Taxonomy" id="1002870"/>
    <lineage>
        <taxon>Bacteria</taxon>
        <taxon>Bacillati</taxon>
        <taxon>Actinomycetota</taxon>
        <taxon>Thermoleophilia</taxon>
        <taxon>Gaiellales</taxon>
        <taxon>Gaiellaceae</taxon>
        <taxon>Gaiella</taxon>
    </lineage>
</organism>
<name>A0A7M2Z266_9ACTN</name>
<reference evidence="3" key="2">
    <citation type="journal article" date="2019" name="MicrobiologyOpen">
        <title>High-quality draft genome sequence of Gaiella occulta isolated from a 150 meter deep mineral water borehole and comparison with the genome sequences of other deep-branching lineages of the phylum Actinobacteria.</title>
        <authorList>
            <person name="Severino R."/>
            <person name="Froufe H.J.C."/>
            <person name="Barroso C."/>
            <person name="Albuquerque L."/>
            <person name="Lobo-da-Cunha A."/>
            <person name="da Costa M.S."/>
            <person name="Egas C."/>
        </authorList>
    </citation>
    <scope>NUCLEOTIDE SEQUENCE [LARGE SCALE GENOMIC DNA]</scope>
    <source>
        <strain evidence="3">F2-233</strain>
    </source>
</reference>
<dbReference type="InterPro" id="IPR011055">
    <property type="entry name" value="Dup_hybrid_motif"/>
</dbReference>
<gene>
    <name evidence="2" type="ORF">Gocc_0624</name>
</gene>
<protein>
    <recommendedName>
        <fullName evidence="4">Peptidase family M23</fullName>
    </recommendedName>
</protein>
<feature type="region of interest" description="Disordered" evidence="1">
    <location>
        <begin position="1"/>
        <end position="21"/>
    </location>
</feature>
<evidence type="ECO:0000313" key="2">
    <source>
        <dbReference type="EMBL" id="RDI76205.1"/>
    </source>
</evidence>
<dbReference type="RefSeq" id="WP_147281165.1">
    <property type="nucleotide sequence ID" value="NZ_QQZY01000001.1"/>
</dbReference>
<dbReference type="Gene3D" id="2.70.70.10">
    <property type="entry name" value="Glucose Permease (Domain IIA)"/>
    <property type="match status" value="1"/>
</dbReference>
<dbReference type="AlphaFoldDB" id="A0A7M2Z266"/>
<sequence length="371" mass="40816">MAATLVASAPLHAEPAAAPTPNGPVYGALPGALPPGFAYRYNDTGRGWPVRPTRAQHPIRGSFLDPRGADNDGLGGYHFGVDVNVDDRHPDPGAPPGLSHRVYALESGVVSEPVNDPKRTCGNRRLDIGHFAYWHTSPTVHVGQRVRARQQIGWTCAGEWHVHVSEWQIYRGVRVWVNPLHRGGKLVPLADTLAPVVQELRFRTPPQTPWNPTVDLAQPDSSTALLPSRLHGSIEVRARIGDPQSFLGFLAANPSWAALHHPYRVSIEIRNAASGRVVVRRTSFQSDQLPQAPYLVHYAPGTREYSSVSECVGPPPAPDCSGRYWFRPLSRFRQEFWDTRRGPNGAYVVVVRASDLAGNVGERRQRVVVAN</sequence>
<reference evidence="2 3" key="1">
    <citation type="submission" date="2018-07" db="EMBL/GenBank/DDBJ databases">
        <title>High-quality-draft genome sequence of Gaiella occulta.</title>
        <authorList>
            <person name="Severino R."/>
            <person name="Froufe H.J.C."/>
            <person name="Rainey F.A."/>
            <person name="Barroso C."/>
            <person name="Albuquerque L."/>
            <person name="Lobo-Da-Cunha A."/>
            <person name="Da Costa M.S."/>
            <person name="Egas C."/>
        </authorList>
    </citation>
    <scope>NUCLEOTIDE SEQUENCE [LARGE SCALE GENOMIC DNA]</scope>
    <source>
        <strain evidence="2 3">F2-233</strain>
    </source>
</reference>
<evidence type="ECO:0000313" key="3">
    <source>
        <dbReference type="Proteomes" id="UP000254134"/>
    </source>
</evidence>
<proteinExistence type="predicted"/>
<keyword evidence="3" id="KW-1185">Reference proteome</keyword>
<feature type="compositionally biased region" description="Low complexity" evidence="1">
    <location>
        <begin position="7"/>
        <end position="20"/>
    </location>
</feature>
<dbReference type="EMBL" id="QQZY01000001">
    <property type="protein sequence ID" value="RDI76205.1"/>
    <property type="molecule type" value="Genomic_DNA"/>
</dbReference>